<dbReference type="GO" id="GO:0001709">
    <property type="term" value="P:cell fate determination"/>
    <property type="evidence" value="ECO:0007669"/>
    <property type="project" value="TreeGrafter"/>
</dbReference>
<evidence type="ECO:0000256" key="1">
    <source>
        <dbReference type="ARBA" id="ARBA00022729"/>
    </source>
</evidence>
<dbReference type="PANTHER" id="PTHR33184">
    <property type="entry name" value="PROTEIN TAPETUM DETERMINANT 1-LIKE-RELATED"/>
    <property type="match status" value="1"/>
</dbReference>
<dbReference type="InterPro" id="IPR040361">
    <property type="entry name" value="TPD1"/>
</dbReference>
<feature type="signal peptide" evidence="2">
    <location>
        <begin position="1"/>
        <end position="25"/>
    </location>
</feature>
<feature type="chain" id="PRO_5043900260" evidence="2">
    <location>
        <begin position="26"/>
        <end position="127"/>
    </location>
</feature>
<dbReference type="Pfam" id="PF24068">
    <property type="entry name" value="TPD1_C"/>
    <property type="match status" value="1"/>
</dbReference>
<keyword evidence="1 2" id="KW-0732">Signal</keyword>
<comment type="caution">
    <text evidence="3">The sequence shown here is derived from an EMBL/GenBank/DDBJ whole genome shotgun (WGS) entry which is preliminary data.</text>
</comment>
<gene>
    <name evidence="3" type="ORF">R3W88_028508</name>
</gene>
<name>A0AAV9K333_9SOLN</name>
<dbReference type="Proteomes" id="UP001311915">
    <property type="component" value="Unassembled WGS sequence"/>
</dbReference>
<dbReference type="AlphaFoldDB" id="A0AAV9K333"/>
<sequence length="127" mass="13829">MKSLFTVYVIFLLVSFSVKEGGSNGEKRTCPKSSIQVIQGPSGSTHYGIPQYNVMIMNGCESSCSGVHLSCGQFVSANFINPKIFNRIVINDCLVNNGAPIKFGQILSFTYSNTFKYPITVTSATCH</sequence>
<dbReference type="PANTHER" id="PTHR33184:SF73">
    <property type="match status" value="1"/>
</dbReference>
<proteinExistence type="predicted"/>
<keyword evidence="4" id="KW-1185">Reference proteome</keyword>
<evidence type="ECO:0000313" key="3">
    <source>
        <dbReference type="EMBL" id="KAK4707583.1"/>
    </source>
</evidence>
<protein>
    <submittedName>
        <fullName evidence="3">Uncharacterized protein</fullName>
    </submittedName>
</protein>
<dbReference type="EMBL" id="JAWPEI010000012">
    <property type="protein sequence ID" value="KAK4707583.1"/>
    <property type="molecule type" value="Genomic_DNA"/>
</dbReference>
<organism evidence="3 4">
    <name type="scientific">Solanum pinnatisectum</name>
    <name type="common">tansyleaf nightshade</name>
    <dbReference type="NCBI Taxonomy" id="50273"/>
    <lineage>
        <taxon>Eukaryota</taxon>
        <taxon>Viridiplantae</taxon>
        <taxon>Streptophyta</taxon>
        <taxon>Embryophyta</taxon>
        <taxon>Tracheophyta</taxon>
        <taxon>Spermatophyta</taxon>
        <taxon>Magnoliopsida</taxon>
        <taxon>eudicotyledons</taxon>
        <taxon>Gunneridae</taxon>
        <taxon>Pentapetalae</taxon>
        <taxon>asterids</taxon>
        <taxon>lamiids</taxon>
        <taxon>Solanales</taxon>
        <taxon>Solanaceae</taxon>
        <taxon>Solanoideae</taxon>
        <taxon>Solaneae</taxon>
        <taxon>Solanum</taxon>
    </lineage>
</organism>
<accession>A0AAV9K333</accession>
<evidence type="ECO:0000256" key="2">
    <source>
        <dbReference type="SAM" id="SignalP"/>
    </source>
</evidence>
<reference evidence="3 4" key="1">
    <citation type="submission" date="2023-10" db="EMBL/GenBank/DDBJ databases">
        <title>Genome-Wide Identification Analysis in wild type Solanum Pinnatisectum Reveals Some Genes Defensing Phytophthora Infestans.</title>
        <authorList>
            <person name="Sun C."/>
        </authorList>
    </citation>
    <scope>NUCLEOTIDE SEQUENCE [LARGE SCALE GENOMIC DNA]</scope>
    <source>
        <strain evidence="3">LQN</strain>
        <tissue evidence="3">Leaf</tissue>
    </source>
</reference>
<evidence type="ECO:0000313" key="4">
    <source>
        <dbReference type="Proteomes" id="UP001311915"/>
    </source>
</evidence>